<comment type="caution">
    <text evidence="3">The sequence shown here is derived from an EMBL/GenBank/DDBJ whole genome shotgun (WGS) entry which is preliminary data.</text>
</comment>
<feature type="region of interest" description="Disordered" evidence="1">
    <location>
        <begin position="75"/>
        <end position="182"/>
    </location>
</feature>
<reference evidence="3 4" key="1">
    <citation type="submission" date="2024-06" db="EMBL/GenBank/DDBJ databases">
        <title>A chromosome-level genome assembly of beet webworm, Loxostege sticticalis.</title>
        <authorList>
            <person name="Zhang Y."/>
        </authorList>
    </citation>
    <scope>NUCLEOTIDE SEQUENCE [LARGE SCALE GENOMIC DNA]</scope>
    <source>
        <strain evidence="3">AQ028</strain>
        <tissue evidence="3">Male pupae</tissue>
    </source>
</reference>
<dbReference type="Proteomes" id="UP001549921">
    <property type="component" value="Unassembled WGS sequence"/>
</dbReference>
<feature type="transmembrane region" description="Helical" evidence="2">
    <location>
        <begin position="6"/>
        <end position="25"/>
    </location>
</feature>
<name>A0ABD0TM26_LOXSC</name>
<dbReference type="AlphaFoldDB" id="A0ABD0TM26"/>
<keyword evidence="2" id="KW-0472">Membrane</keyword>
<evidence type="ECO:0000256" key="1">
    <source>
        <dbReference type="SAM" id="MobiDB-lite"/>
    </source>
</evidence>
<keyword evidence="2" id="KW-1133">Transmembrane helix</keyword>
<sequence length="210" mass="23815">MSSYNSIFSILAFLIIFHTNYKILFRQYPKRIANKVSCTLESCSSREKHRFSSIYFDGVRTIFLPSYILNGSVLWSNGDGRGDSGDDKREESPPAEETKDVPNEAEAKEVPNEIETKDAAVQTEPEEKKEPPIEEEMRSTPGIPDPPHTTSRIPTYDEHARYRNPITPPDSHYPPGPGPYYRRRSEANTVKFNLGFTILGVGVTRTITCR</sequence>
<dbReference type="EMBL" id="JBEDNZ010000003">
    <property type="protein sequence ID" value="KAL0850340.1"/>
    <property type="molecule type" value="Genomic_DNA"/>
</dbReference>
<feature type="compositionally biased region" description="Basic and acidic residues" evidence="1">
    <location>
        <begin position="125"/>
        <end position="138"/>
    </location>
</feature>
<organism evidence="3 4">
    <name type="scientific">Loxostege sticticalis</name>
    <name type="common">Beet webworm moth</name>
    <dbReference type="NCBI Taxonomy" id="481309"/>
    <lineage>
        <taxon>Eukaryota</taxon>
        <taxon>Metazoa</taxon>
        <taxon>Ecdysozoa</taxon>
        <taxon>Arthropoda</taxon>
        <taxon>Hexapoda</taxon>
        <taxon>Insecta</taxon>
        <taxon>Pterygota</taxon>
        <taxon>Neoptera</taxon>
        <taxon>Endopterygota</taxon>
        <taxon>Lepidoptera</taxon>
        <taxon>Glossata</taxon>
        <taxon>Ditrysia</taxon>
        <taxon>Pyraloidea</taxon>
        <taxon>Crambidae</taxon>
        <taxon>Pyraustinae</taxon>
        <taxon>Loxostege</taxon>
    </lineage>
</organism>
<evidence type="ECO:0000313" key="4">
    <source>
        <dbReference type="Proteomes" id="UP001549921"/>
    </source>
</evidence>
<feature type="compositionally biased region" description="Basic and acidic residues" evidence="1">
    <location>
        <begin position="80"/>
        <end position="118"/>
    </location>
</feature>
<proteinExistence type="predicted"/>
<feature type="compositionally biased region" description="Pro residues" evidence="1">
    <location>
        <begin position="166"/>
        <end position="178"/>
    </location>
</feature>
<evidence type="ECO:0000313" key="3">
    <source>
        <dbReference type="EMBL" id="KAL0850340.1"/>
    </source>
</evidence>
<protein>
    <submittedName>
        <fullName evidence="3">Uncharacterized protein</fullName>
    </submittedName>
</protein>
<gene>
    <name evidence="3" type="ORF">ABMA28_012170</name>
</gene>
<keyword evidence="2" id="KW-0812">Transmembrane</keyword>
<accession>A0ABD0TM26</accession>
<evidence type="ECO:0000256" key="2">
    <source>
        <dbReference type="SAM" id="Phobius"/>
    </source>
</evidence>